<dbReference type="InterPro" id="IPR003114">
    <property type="entry name" value="Phox_assoc"/>
</dbReference>
<reference evidence="4" key="1">
    <citation type="submission" date="2018-07" db="EMBL/GenBank/DDBJ databases">
        <authorList>
            <person name="Quirk P.G."/>
            <person name="Krulwich T.A."/>
        </authorList>
    </citation>
    <scope>NUCLEOTIDE SEQUENCE</scope>
</reference>
<dbReference type="AlphaFoldDB" id="A0A336MFD8"/>
<evidence type="ECO:0000259" key="3">
    <source>
        <dbReference type="PROSITE" id="PS51207"/>
    </source>
</evidence>
<dbReference type="EMBL" id="UFQT01001096">
    <property type="protein sequence ID" value="SSX28896.1"/>
    <property type="molecule type" value="Genomic_DNA"/>
</dbReference>
<dbReference type="Pfam" id="PF02194">
    <property type="entry name" value="PXA"/>
    <property type="match status" value="1"/>
</dbReference>
<keyword evidence="1" id="KW-1133">Transmembrane helix</keyword>
<dbReference type="Pfam" id="PF00615">
    <property type="entry name" value="RGS"/>
    <property type="match status" value="1"/>
</dbReference>
<dbReference type="PROSITE" id="PS50132">
    <property type="entry name" value="RGS"/>
    <property type="match status" value="1"/>
</dbReference>
<sequence>MNQDVLRRFSNDNIVISFVLIVILLFFTSLYISVLLGVGVLIAFASGCFLTITVLDHKPKLNEFLTKTRERLGFSEESFNGVDRDISDECDICGITFCPRHRLTTDLNKEPWRLIGLVDKNLDAAVESFYSQIIKSFVNSWFSTLSNDEDFICYLKQNLREATCQMVVKVKKLNAPALITEKLLPLFYDHYEILNKMLLIDHIPMNKLATTFVQNEYSIHPAVYNRQTEINYLRGIAKYLIPKLFSNENFNSNIFFNLIQELIACWVLLPLMDVLSDPNLINLLVIVATDPSKDLNAERKRMKIPLYNDRVTFLENFAKRGSENYDYMVGNMENDILKDQTKLYSFMQFLKKEGAVEILRFYLDVDHLNKELQDPDLEPQKLSQLYQQSEKLLDSYQKMTDTKTNSLTEAFEDARNRLQGKWRAAFYKTSNYFQLVYGSREIKKIVDNFNVDTKDPQPLQRLSTKLKGAMKMSAVDGAPLEEMPTVWDALTDQTQTDSKNIYSSVTSKLRKEKGQSLDSFMSTFMHSIEQSPDLGEDVMYMNNDETENQRPSPPDNNWVFGNLFELKRTSYSMPTPKIVASNNVKGPSQCLIYFLVKILNAPLVLVRFVLALCSVCKRTVDLIICTVIFKLIKIGLKERRLAFLIRLLEEHLFIDDTPKPTTEELEIRKQEARNRLEGLRKGLGHLFDIFQSPVLNKHLMYCLLDIIIGDLYPDAVDFN</sequence>
<evidence type="ECO:0000256" key="1">
    <source>
        <dbReference type="SAM" id="Phobius"/>
    </source>
</evidence>
<dbReference type="InterPro" id="IPR036305">
    <property type="entry name" value="RGS_sf"/>
</dbReference>
<dbReference type="PROSITE" id="PS51207">
    <property type="entry name" value="PXA"/>
    <property type="match status" value="1"/>
</dbReference>
<dbReference type="SMART" id="SM00313">
    <property type="entry name" value="PXA"/>
    <property type="match status" value="1"/>
</dbReference>
<organism evidence="4">
    <name type="scientific">Culicoides sonorensis</name>
    <name type="common">Biting midge</name>
    <dbReference type="NCBI Taxonomy" id="179676"/>
    <lineage>
        <taxon>Eukaryota</taxon>
        <taxon>Metazoa</taxon>
        <taxon>Ecdysozoa</taxon>
        <taxon>Arthropoda</taxon>
        <taxon>Hexapoda</taxon>
        <taxon>Insecta</taxon>
        <taxon>Pterygota</taxon>
        <taxon>Neoptera</taxon>
        <taxon>Endopterygota</taxon>
        <taxon>Diptera</taxon>
        <taxon>Nematocera</taxon>
        <taxon>Chironomoidea</taxon>
        <taxon>Ceratopogonidae</taxon>
        <taxon>Ceratopogoninae</taxon>
        <taxon>Culicoides</taxon>
        <taxon>Monoculicoides</taxon>
    </lineage>
</organism>
<keyword evidence="1" id="KW-0812">Transmembrane</keyword>
<dbReference type="InterPro" id="IPR016137">
    <property type="entry name" value="RGS"/>
</dbReference>
<accession>A0A336MFD8</accession>
<dbReference type="Gene3D" id="1.10.167.10">
    <property type="entry name" value="Regulator of G-protein Signalling 4, domain 2"/>
    <property type="match status" value="1"/>
</dbReference>
<dbReference type="InterPro" id="IPR044926">
    <property type="entry name" value="RGS_subdomain_2"/>
</dbReference>
<dbReference type="PANTHER" id="PTHR22775">
    <property type="entry name" value="SORTING NEXIN"/>
    <property type="match status" value="1"/>
</dbReference>
<gene>
    <name evidence="4" type="primary">CSON000603</name>
</gene>
<dbReference type="GO" id="GO:0035091">
    <property type="term" value="F:phosphatidylinositol binding"/>
    <property type="evidence" value="ECO:0007669"/>
    <property type="project" value="TreeGrafter"/>
</dbReference>
<name>A0A336MFD8_CULSO</name>
<dbReference type="PANTHER" id="PTHR22775:SF44">
    <property type="entry name" value="SORTING NEXIN-14"/>
    <property type="match status" value="1"/>
</dbReference>
<feature type="transmembrane region" description="Helical" evidence="1">
    <location>
        <begin position="12"/>
        <end position="32"/>
    </location>
</feature>
<keyword evidence="1" id="KW-0472">Membrane</keyword>
<feature type="domain" description="PXA" evidence="3">
    <location>
        <begin position="119"/>
        <end position="293"/>
    </location>
</feature>
<evidence type="ECO:0000313" key="4">
    <source>
        <dbReference type="EMBL" id="SSX28896.1"/>
    </source>
</evidence>
<evidence type="ECO:0000259" key="2">
    <source>
        <dbReference type="PROSITE" id="PS50132"/>
    </source>
</evidence>
<dbReference type="VEuPathDB" id="VectorBase:CSON000603"/>
<dbReference type="SUPFAM" id="SSF48097">
    <property type="entry name" value="Regulator of G-protein signaling, RGS"/>
    <property type="match status" value="1"/>
</dbReference>
<feature type="domain" description="RGS" evidence="2">
    <location>
        <begin position="334"/>
        <end position="396"/>
    </location>
</feature>
<proteinExistence type="predicted"/>
<protein>
    <submittedName>
        <fullName evidence="4">CSON000603 protein</fullName>
    </submittedName>
</protein>